<dbReference type="InterPro" id="IPR051677">
    <property type="entry name" value="AfsR-DnrI-RedD_regulator"/>
</dbReference>
<dbReference type="InterPro" id="IPR016032">
    <property type="entry name" value="Sig_transdc_resp-reg_C-effctor"/>
</dbReference>
<dbReference type="Pfam" id="PF25873">
    <property type="entry name" value="WHD_MalT"/>
    <property type="match status" value="1"/>
</dbReference>
<protein>
    <submittedName>
        <fullName evidence="3">BTAD domain-containing putative transcriptional regulator</fullName>
    </submittedName>
</protein>
<gene>
    <name evidence="3" type="ORF">ACH49Z_02565</name>
</gene>
<evidence type="ECO:0000313" key="4">
    <source>
        <dbReference type="Proteomes" id="UP001611494"/>
    </source>
</evidence>
<keyword evidence="1" id="KW-0802">TPR repeat</keyword>
<sequence length="935" mass="101444">MTIIVGPAGSGKSTLLSQVAASSNRPVGWYRATEDDSTEGALGNYLSAAVRGMGCRLASGLGSVDEILIELDKCDSADGLLIIDDVHEIAGSEAERALARFVAFRPPGLRILLGSRRTPEINLPRLVVSGDAREIDPDQLRFRSWEVEELFATVYGAPLAPESAARLTRRIGGWAAGLQLFHLATTGLTDSDRQRAVRELTVHSRLLRAYLARNVLSELPPDQRWFMIHTSTLGLMTPTLCDALLGITGSGRILQQLTDNQLFTECDEVGRTFRYHEVLRTHLELALLELKGETETCSWYLRAARLLEGAGEHRQAAYAYAKASDWGAVSRLIREATASEVPIGDDDPLLSCGEWRTDPWLALALARLRVREGAVGRADEAYRAARALLDDPEFVGRCESERLSLAAWLPGAPAGARSANHWLTPLRAALCSVPADLFAADPSSGSPRDRFVNGMCALAAGEIDWAGEALRAAQSTADPIPSMAARLAIVVIDALRGTTPDPSVVHDLASTCYREGLPWLERVCRGMQELLLVRELPAEWRVDVCAEMVRECEEVGDHWGAALMTFGLALTARCRHDPDAAQRFGDAAVRFGQLGAPVLAVWCRILRLDDAAPEDAVRAQQAAVAARGLGLHRAEAIALSYAAPQDISHSRGHLPSLGSLVAGTSGTNGKVRGTGLPPVGIFCFGGYRLEAFGRVVELEGLRPQARTLLRLLSMSPNRDCHRESLEDALWPGVPHDAACHRLQVAVSSVRGLLRAHGMALLRRDECYRLCVPADGFSDVLEFERALADAASLRKRTDVRARVAARAHALALYTGDLLPEDGPAEFVTTERQRLRHSAAVAAAALAEDYLVLGDAAEAYEAARRAVDLEPYQDAPWQLMMEIHEKAGDSSAAAQVQGEYRRIRAELGLPENTSTVVRGGGHHLDMVGNVRRFDGID</sequence>
<feature type="repeat" description="TPR" evidence="1">
    <location>
        <begin position="838"/>
        <end position="871"/>
    </location>
</feature>
<evidence type="ECO:0000256" key="1">
    <source>
        <dbReference type="PROSITE-ProRule" id="PRU00339"/>
    </source>
</evidence>
<keyword evidence="4" id="KW-1185">Reference proteome</keyword>
<dbReference type="EMBL" id="JBIRYL010000001">
    <property type="protein sequence ID" value="MFI2228715.1"/>
    <property type="molecule type" value="Genomic_DNA"/>
</dbReference>
<dbReference type="Gene3D" id="1.25.40.10">
    <property type="entry name" value="Tetratricopeptide repeat domain"/>
    <property type="match status" value="1"/>
</dbReference>
<proteinExistence type="predicted"/>
<dbReference type="Proteomes" id="UP001611494">
    <property type="component" value="Unassembled WGS sequence"/>
</dbReference>
<dbReference type="Pfam" id="PF03704">
    <property type="entry name" value="BTAD"/>
    <property type="match status" value="1"/>
</dbReference>
<dbReference type="SUPFAM" id="SSF48452">
    <property type="entry name" value="TPR-like"/>
    <property type="match status" value="1"/>
</dbReference>
<accession>A0ABW7VSM0</accession>
<dbReference type="InterPro" id="IPR011990">
    <property type="entry name" value="TPR-like_helical_dom_sf"/>
</dbReference>
<dbReference type="InterPro" id="IPR059106">
    <property type="entry name" value="WHD_MalT"/>
</dbReference>
<feature type="domain" description="Bacterial transcriptional activator" evidence="2">
    <location>
        <begin position="777"/>
        <end position="902"/>
    </location>
</feature>
<dbReference type="Gene3D" id="1.10.10.10">
    <property type="entry name" value="Winged helix-like DNA-binding domain superfamily/Winged helix DNA-binding domain"/>
    <property type="match status" value="1"/>
</dbReference>
<dbReference type="RefSeq" id="WP_397059085.1">
    <property type="nucleotide sequence ID" value="NZ_JBIRYL010000001.1"/>
</dbReference>
<evidence type="ECO:0000313" key="3">
    <source>
        <dbReference type="EMBL" id="MFI2228715.1"/>
    </source>
</evidence>
<organism evidence="3 4">
    <name type="scientific">Nocardia testacea</name>
    <dbReference type="NCBI Taxonomy" id="248551"/>
    <lineage>
        <taxon>Bacteria</taxon>
        <taxon>Bacillati</taxon>
        <taxon>Actinomycetota</taxon>
        <taxon>Actinomycetes</taxon>
        <taxon>Mycobacteriales</taxon>
        <taxon>Nocardiaceae</taxon>
        <taxon>Nocardia</taxon>
    </lineage>
</organism>
<dbReference type="InterPro" id="IPR036388">
    <property type="entry name" value="WH-like_DNA-bd_sf"/>
</dbReference>
<dbReference type="PROSITE" id="PS50005">
    <property type="entry name" value="TPR"/>
    <property type="match status" value="1"/>
</dbReference>
<dbReference type="InterPro" id="IPR027417">
    <property type="entry name" value="P-loop_NTPase"/>
</dbReference>
<dbReference type="InterPro" id="IPR019734">
    <property type="entry name" value="TPR_rpt"/>
</dbReference>
<comment type="caution">
    <text evidence="3">The sequence shown here is derived from an EMBL/GenBank/DDBJ whole genome shotgun (WGS) entry which is preliminary data.</text>
</comment>
<dbReference type="InterPro" id="IPR005158">
    <property type="entry name" value="BTAD"/>
</dbReference>
<name>A0ABW7VSM0_9NOCA</name>
<dbReference type="SUPFAM" id="SSF52540">
    <property type="entry name" value="P-loop containing nucleoside triphosphate hydrolases"/>
    <property type="match status" value="1"/>
</dbReference>
<dbReference type="Gene3D" id="3.40.50.300">
    <property type="entry name" value="P-loop containing nucleotide triphosphate hydrolases"/>
    <property type="match status" value="1"/>
</dbReference>
<reference evidence="3 4" key="1">
    <citation type="submission" date="2024-10" db="EMBL/GenBank/DDBJ databases">
        <title>The Natural Products Discovery Center: Release of the First 8490 Sequenced Strains for Exploring Actinobacteria Biosynthetic Diversity.</title>
        <authorList>
            <person name="Kalkreuter E."/>
            <person name="Kautsar S.A."/>
            <person name="Yang D."/>
            <person name="Bader C.D."/>
            <person name="Teijaro C.N."/>
            <person name="Fluegel L."/>
            <person name="Davis C.M."/>
            <person name="Simpson J.R."/>
            <person name="Lauterbach L."/>
            <person name="Steele A.D."/>
            <person name="Gui C."/>
            <person name="Meng S."/>
            <person name="Li G."/>
            <person name="Viehrig K."/>
            <person name="Ye F."/>
            <person name="Su P."/>
            <person name="Kiefer A.F."/>
            <person name="Nichols A."/>
            <person name="Cepeda A.J."/>
            <person name="Yan W."/>
            <person name="Fan B."/>
            <person name="Jiang Y."/>
            <person name="Adhikari A."/>
            <person name="Zheng C.-J."/>
            <person name="Schuster L."/>
            <person name="Cowan T.M."/>
            <person name="Smanski M.J."/>
            <person name="Chevrette M.G."/>
            <person name="De Carvalho L.P.S."/>
            <person name="Shen B."/>
        </authorList>
    </citation>
    <scope>NUCLEOTIDE SEQUENCE [LARGE SCALE GENOMIC DNA]</scope>
    <source>
        <strain evidence="3 4">NPDC019377</strain>
    </source>
</reference>
<dbReference type="SMART" id="SM01043">
    <property type="entry name" value="BTAD"/>
    <property type="match status" value="1"/>
</dbReference>
<dbReference type="SUPFAM" id="SSF46894">
    <property type="entry name" value="C-terminal effector domain of the bipartite response regulators"/>
    <property type="match status" value="1"/>
</dbReference>
<evidence type="ECO:0000259" key="2">
    <source>
        <dbReference type="SMART" id="SM01043"/>
    </source>
</evidence>
<dbReference type="PANTHER" id="PTHR35807">
    <property type="entry name" value="TRANSCRIPTIONAL REGULATOR REDD-RELATED"/>
    <property type="match status" value="1"/>
</dbReference>